<dbReference type="PROSITE" id="PS50194">
    <property type="entry name" value="FILAMIN_REPEAT"/>
    <property type="match status" value="1"/>
</dbReference>
<feature type="transmembrane region" description="Helical" evidence="3">
    <location>
        <begin position="885"/>
        <end position="911"/>
    </location>
</feature>
<keyword evidence="3" id="KW-1133">Transmembrane helix</keyword>
<proteinExistence type="predicted"/>
<feature type="transmembrane region" description="Helical" evidence="3">
    <location>
        <begin position="946"/>
        <end position="966"/>
    </location>
</feature>
<dbReference type="InParanoid" id="A0A2G5F019"/>
<dbReference type="SUPFAM" id="SSF81296">
    <property type="entry name" value="E set domains"/>
    <property type="match status" value="1"/>
</dbReference>
<dbReference type="GO" id="GO:0051015">
    <property type="term" value="F:actin filament binding"/>
    <property type="evidence" value="ECO:0007669"/>
    <property type="project" value="InterPro"/>
</dbReference>
<evidence type="ECO:0000256" key="1">
    <source>
        <dbReference type="ARBA" id="ARBA00022737"/>
    </source>
</evidence>
<dbReference type="InterPro" id="IPR056434">
    <property type="entry name" value="Ig_GEX2_N"/>
</dbReference>
<dbReference type="Pfam" id="PF23616">
    <property type="entry name" value="Ig_GEX2_N"/>
    <property type="match status" value="2"/>
</dbReference>
<evidence type="ECO:0000313" key="5">
    <source>
        <dbReference type="EMBL" id="PIA61320.1"/>
    </source>
</evidence>
<keyword evidence="3" id="KW-0472">Membrane</keyword>
<sequence>MHPSVSVASWRDLVNEFVAGEKATVLILPRDAFGNNISTTSEEPNTYNFLVSAYTENGSVVNVLNNTYMGWTGYGYVGIEFIAATSGNLSLQIEAENQTLNGSPLPFKVKPGSLDITKCLAKWNYETNALQIFSKLEIFIHQLDQFGNLVPGLYEFDVRVIEKETSLSIPIADLYFNEVAPGIQYFSFSVIEPGDFLLIISDMKRNQTISNMPYPFTVFVGYCDGLNSVINGSGLVCSIAGKRSMFSVYLEDRFHNPSPVEVETVRVQILGTVDSSNIVPLISPINNDFFPPCFSNYIKSERCIPGTGNGNTGGHTYASGPPGNSPPPSAGSNNTVIKYADGNLKVEASAFVASYTPEKSGTYEIQVFCGNIPLNNGHSHMLEVRPGEVDLKLSGVVEFASKVPKLVENEVVVRLVDSFMNPILFCQQNLSFEFPANNSGVVSWTFVAEDNGQYIGRYVTKDIGSYEICVLFHDKQLSPCPFWAYVYGSEYFPKAYNDTISVWEDESVSFDVLGNDYFAGGSASIAEISNPSHGSLLQYGRLFRYTPFKGFYGNDTLSYTIQDINNNSASGTVFIAVLITPPQFISLPVTLQATEDMISPRFGGFPGIEIYYSDPTENISISLSAKSGTVFLSPILMQFWQPAWTALSVNRMEGEEKNLIVVGCVEVINSVLQSIQYLGNQNFSGDDAIKVSTTNKNGIHDIHIPVFVEPINDPPFINISEFIILEKADKDGSLIFDRQKDKFEYFIGDPDLFSYPSNESHFMISLSLEVNDGILRTNLPANLINTTELKLKNSYQWQPLLTFVSISKHFLVKARGIKFRGTVKDCNEAIEHLSYHGGEHGAVLTVMVNDMGNYGCYPDCGENMSVPLFTEATVNLIRRRPMSSLMAHALGSVIVIEFIVIFFLGAILLFFTCKCALVLGNERRVRARDAKLTKMKISKEPSVSGFLYYMLFASKELVCGFGGILISEGIPKLRFCLYLFLDCFTF</sequence>
<keyword evidence="3" id="KW-0812">Transmembrane</keyword>
<dbReference type="PANTHER" id="PTHR38537:SF8">
    <property type="entry name" value="FILAMIN-A"/>
    <property type="match status" value="1"/>
</dbReference>
<dbReference type="GO" id="GO:0048235">
    <property type="term" value="P:pollen sperm cell differentiation"/>
    <property type="evidence" value="ECO:0007669"/>
    <property type="project" value="TreeGrafter"/>
</dbReference>
<dbReference type="Gene3D" id="2.60.40.2810">
    <property type="match status" value="1"/>
</dbReference>
<dbReference type="InterPro" id="IPR014756">
    <property type="entry name" value="Ig_E-set"/>
</dbReference>
<dbReference type="OrthoDB" id="5334309at2759"/>
<dbReference type="GO" id="GO:0030036">
    <property type="term" value="P:actin cytoskeleton organization"/>
    <property type="evidence" value="ECO:0007669"/>
    <property type="project" value="InterPro"/>
</dbReference>
<name>A0A2G5F019_AQUCA</name>
<accession>A0A2G5F019</accession>
<dbReference type="Pfam" id="PF17963">
    <property type="entry name" value="Big_9"/>
    <property type="match status" value="1"/>
</dbReference>
<dbReference type="Gene3D" id="2.60.40.10">
    <property type="entry name" value="Immunoglobulins"/>
    <property type="match status" value="3"/>
</dbReference>
<dbReference type="STRING" id="218851.A0A2G5F019"/>
<dbReference type="Proteomes" id="UP000230069">
    <property type="component" value="Unassembled WGS sequence"/>
</dbReference>
<evidence type="ECO:0000259" key="4">
    <source>
        <dbReference type="Pfam" id="PF23616"/>
    </source>
</evidence>
<dbReference type="AlphaFoldDB" id="A0A2G5F019"/>
<evidence type="ECO:0000313" key="6">
    <source>
        <dbReference type="Proteomes" id="UP000230069"/>
    </source>
</evidence>
<feature type="domain" description="GEX2 N-terminal Ig-like" evidence="4">
    <location>
        <begin position="5"/>
        <end position="109"/>
    </location>
</feature>
<reference evidence="5 6" key="1">
    <citation type="submission" date="2017-09" db="EMBL/GenBank/DDBJ databases">
        <title>WGS assembly of Aquilegia coerulea Goldsmith.</title>
        <authorList>
            <person name="Hodges S."/>
            <person name="Kramer E."/>
            <person name="Nordborg M."/>
            <person name="Tomkins J."/>
            <person name="Borevitz J."/>
            <person name="Derieg N."/>
            <person name="Yan J."/>
            <person name="Mihaltcheva S."/>
            <person name="Hayes R.D."/>
            <person name="Rokhsar D."/>
        </authorList>
    </citation>
    <scope>NUCLEOTIDE SEQUENCE [LARGE SCALE GENOMIC DNA]</scope>
    <source>
        <strain evidence="6">cv. Goldsmith</strain>
    </source>
</reference>
<dbReference type="InterPro" id="IPR044801">
    <property type="entry name" value="Filamin"/>
</dbReference>
<dbReference type="InterPro" id="IPR017868">
    <property type="entry name" value="Filamin/ABP280_repeat-like"/>
</dbReference>
<dbReference type="PANTHER" id="PTHR38537">
    <property type="entry name" value="JITTERBUG, ISOFORM N"/>
    <property type="match status" value="1"/>
</dbReference>
<dbReference type="InterPro" id="IPR013783">
    <property type="entry name" value="Ig-like_fold"/>
</dbReference>
<gene>
    <name evidence="5" type="ORF">AQUCO_00300691v1</name>
</gene>
<feature type="repeat" description="Filamin" evidence="2">
    <location>
        <begin position="450"/>
        <end position="486"/>
    </location>
</feature>
<keyword evidence="6" id="KW-1185">Reference proteome</keyword>
<protein>
    <recommendedName>
        <fullName evidence="4">GEX2 N-terminal Ig-like domain-containing protein</fullName>
    </recommendedName>
</protein>
<organism evidence="5 6">
    <name type="scientific">Aquilegia coerulea</name>
    <name type="common">Rocky mountain columbine</name>
    <dbReference type="NCBI Taxonomy" id="218851"/>
    <lineage>
        <taxon>Eukaryota</taxon>
        <taxon>Viridiplantae</taxon>
        <taxon>Streptophyta</taxon>
        <taxon>Embryophyta</taxon>
        <taxon>Tracheophyta</taxon>
        <taxon>Spermatophyta</taxon>
        <taxon>Magnoliopsida</taxon>
        <taxon>Ranunculales</taxon>
        <taxon>Ranunculaceae</taxon>
        <taxon>Thalictroideae</taxon>
        <taxon>Aquilegia</taxon>
    </lineage>
</organism>
<feature type="domain" description="GEX2 N-terminal Ig-like" evidence="4">
    <location>
        <begin position="118"/>
        <end position="218"/>
    </location>
</feature>
<keyword evidence="1" id="KW-0677">Repeat</keyword>
<evidence type="ECO:0000256" key="2">
    <source>
        <dbReference type="PROSITE-ProRule" id="PRU00087"/>
    </source>
</evidence>
<evidence type="ECO:0000256" key="3">
    <source>
        <dbReference type="SAM" id="Phobius"/>
    </source>
</evidence>
<dbReference type="EMBL" id="KZ305020">
    <property type="protein sequence ID" value="PIA61320.1"/>
    <property type="molecule type" value="Genomic_DNA"/>
</dbReference>